<dbReference type="AlphaFoldDB" id="A0A1V2UK82"/>
<evidence type="ECO:0000313" key="5">
    <source>
        <dbReference type="Proteomes" id="UP000557857"/>
    </source>
</evidence>
<dbReference type="EMBL" id="MSTR01000004">
    <property type="protein sequence ID" value="ONN43789.1"/>
    <property type="molecule type" value="Genomic_DNA"/>
</dbReference>
<evidence type="ECO:0000259" key="1">
    <source>
        <dbReference type="Pfam" id="PF00535"/>
    </source>
</evidence>
<proteinExistence type="predicted"/>
<evidence type="ECO:0000313" key="2">
    <source>
        <dbReference type="EMBL" id="NMP57472.1"/>
    </source>
</evidence>
<dbReference type="EMBL" id="JABCAG010000005">
    <property type="protein sequence ID" value="NMP57472.1"/>
    <property type="molecule type" value="Genomic_DNA"/>
</dbReference>
<dbReference type="InterPro" id="IPR029044">
    <property type="entry name" value="Nucleotide-diphossugar_trans"/>
</dbReference>
<reference evidence="3 4" key="1">
    <citation type="submission" date="2016-12" db="EMBL/GenBank/DDBJ databases">
        <authorList>
            <person name="Song W.-J."/>
            <person name="Kurnit D.M."/>
        </authorList>
    </citation>
    <scope>NUCLEOTIDE SEQUENCE [LARGE SCALE GENOMIC DNA]</scope>
    <source>
        <strain evidence="3 4">CGB1038-1_S1</strain>
    </source>
</reference>
<dbReference type="Proteomes" id="UP000557857">
    <property type="component" value="Unassembled WGS sequence"/>
</dbReference>
<name>A0A1V2UK82_ENTMU</name>
<dbReference type="Pfam" id="PF00535">
    <property type="entry name" value="Glycos_transf_2"/>
    <property type="match status" value="1"/>
</dbReference>
<dbReference type="Gene3D" id="3.90.550.10">
    <property type="entry name" value="Spore Coat Polysaccharide Biosynthesis Protein SpsA, Chain A"/>
    <property type="match status" value="1"/>
</dbReference>
<dbReference type="Proteomes" id="UP000189299">
    <property type="component" value="Unassembled WGS sequence"/>
</dbReference>
<dbReference type="GO" id="GO:0016740">
    <property type="term" value="F:transferase activity"/>
    <property type="evidence" value="ECO:0007669"/>
    <property type="project" value="UniProtKB-KW"/>
</dbReference>
<sequence>MTPEIAVVIVLYHQKINQSPSYDYLKAATQAGTVELVIFDNSPVAHADVLYSEKNVHYHHDPANPGLAVAYNYAIDHISDTIQTLITLDQDTQLGTDYLETVAELTWTKERVAAVPLVFSGTKQISPVWADHYINRHFEVIEEPVVTRQRIMAINSGVAFSLTFLREINGYNTVFPLDFLDHWLFWQIKQLNKEIVVLATSMTHDLSVLDYKKVNVTRYQSILAAESIFYQEYDRQHLMQHRKQLVLRMTKQFLTVKNRQIWRMTLRSFVDNWKV</sequence>
<protein>
    <submittedName>
        <fullName evidence="3">Glycosyl transferase family 2</fullName>
    </submittedName>
    <submittedName>
        <fullName evidence="2">Glycosyltransferase</fullName>
    </submittedName>
</protein>
<dbReference type="OrthoDB" id="119253at2"/>
<dbReference type="STRING" id="53346.A5802_000405"/>
<accession>A0A1V2UK82</accession>
<dbReference type="RefSeq" id="WP_062805491.1">
    <property type="nucleotide sequence ID" value="NZ_CABMMO010000004.1"/>
</dbReference>
<dbReference type="InterPro" id="IPR001173">
    <property type="entry name" value="Glyco_trans_2-like"/>
</dbReference>
<keyword evidence="3" id="KW-0808">Transferase</keyword>
<gene>
    <name evidence="3" type="ORF">BTN92_05645</name>
    <name evidence="2" type="ORF">HI921_03165</name>
</gene>
<reference evidence="2 5" key="2">
    <citation type="submission" date="2020-04" db="EMBL/GenBank/DDBJ databases">
        <authorList>
            <person name="Abaymova A."/>
            <person name="Teymurazov M."/>
            <person name="Tazyna O."/>
            <person name="Chatushin Y."/>
            <person name="Svetoch E."/>
            <person name="Pereligyn V."/>
            <person name="Pohylenko V."/>
            <person name="Platonov M."/>
            <person name="Kartsev N."/>
            <person name="Skryabin Y."/>
            <person name="Sizova A."/>
            <person name="Solomentsev V."/>
            <person name="Kislichkina A."/>
            <person name="Bogun A."/>
        </authorList>
    </citation>
    <scope>NUCLEOTIDE SEQUENCE [LARGE SCALE GENOMIC DNA]</scope>
    <source>
        <strain evidence="2">SCPM-O-B-8398</strain>
        <strain evidence="5">SCPM-O-B-8398 (E28)</strain>
    </source>
</reference>
<comment type="caution">
    <text evidence="3">The sequence shown here is derived from an EMBL/GenBank/DDBJ whole genome shotgun (WGS) entry which is preliminary data.</text>
</comment>
<dbReference type="SUPFAM" id="SSF53448">
    <property type="entry name" value="Nucleotide-diphospho-sugar transferases"/>
    <property type="match status" value="1"/>
</dbReference>
<feature type="domain" description="Glycosyltransferase 2-like" evidence="1">
    <location>
        <begin position="36"/>
        <end position="121"/>
    </location>
</feature>
<evidence type="ECO:0000313" key="4">
    <source>
        <dbReference type="Proteomes" id="UP000189299"/>
    </source>
</evidence>
<organism evidence="3 4">
    <name type="scientific">Enterococcus mundtii</name>
    <dbReference type="NCBI Taxonomy" id="53346"/>
    <lineage>
        <taxon>Bacteria</taxon>
        <taxon>Bacillati</taxon>
        <taxon>Bacillota</taxon>
        <taxon>Bacilli</taxon>
        <taxon>Lactobacillales</taxon>
        <taxon>Enterococcaceae</taxon>
        <taxon>Enterococcus</taxon>
    </lineage>
</organism>
<evidence type="ECO:0000313" key="3">
    <source>
        <dbReference type="EMBL" id="ONN43789.1"/>
    </source>
</evidence>